<dbReference type="EMBL" id="FOXF01000018">
    <property type="protein sequence ID" value="SFP36794.1"/>
    <property type="molecule type" value="Genomic_DNA"/>
</dbReference>
<accession>A0A662ZIZ6</accession>
<proteinExistence type="predicted"/>
<keyword evidence="3" id="KW-1185">Reference proteome</keyword>
<gene>
    <name evidence="1" type="ORF">SAMN02910344_01201</name>
    <name evidence="2" type="ORF">SAMN02910344_01845</name>
</gene>
<dbReference type="OrthoDB" id="5244814at2"/>
<evidence type="ECO:0000313" key="2">
    <source>
        <dbReference type="EMBL" id="SFP60479.1"/>
    </source>
</evidence>
<dbReference type="EMBL" id="FOXF01000042">
    <property type="protein sequence ID" value="SFP60479.1"/>
    <property type="molecule type" value="Genomic_DNA"/>
</dbReference>
<dbReference type="Proteomes" id="UP000243745">
    <property type="component" value="Unassembled WGS sequence"/>
</dbReference>
<dbReference type="Gene3D" id="1.10.10.10">
    <property type="entry name" value="Winged helix-like DNA-binding domain superfamily/Winged helix DNA-binding domain"/>
    <property type="match status" value="1"/>
</dbReference>
<protein>
    <submittedName>
        <fullName evidence="2">Uncharacterized protein</fullName>
    </submittedName>
</protein>
<dbReference type="AlphaFoldDB" id="A0A662ZIZ6"/>
<sequence>MANKKRYYPLRSSTDPKKVKLVEITEEQYQAIYPEIWATIKREQRHGRCRCPANYLWTCNGYCSDCSYHTVGNEESIDELTDTELSDEKPLMDELMACDQMLKLLVARFRELEPEADLIIELLEEGLSDRKIAETLGRKQRTFADHMKKIRTELHNLNR</sequence>
<evidence type="ECO:0000313" key="3">
    <source>
        <dbReference type="Proteomes" id="UP000243745"/>
    </source>
</evidence>
<dbReference type="RefSeq" id="WP_093141891.1">
    <property type="nucleotide sequence ID" value="NZ_FOXF01000018.1"/>
</dbReference>
<dbReference type="InterPro" id="IPR036388">
    <property type="entry name" value="WH-like_DNA-bd_sf"/>
</dbReference>
<name>A0A662ZIZ6_9GAMM</name>
<reference evidence="2 3" key="1">
    <citation type="submission" date="2016-10" db="EMBL/GenBank/DDBJ databases">
        <authorList>
            <person name="Varghese N."/>
            <person name="Submissions S."/>
        </authorList>
    </citation>
    <scope>NUCLEOTIDE SEQUENCE [LARGE SCALE GENOMIC DNA]</scope>
    <source>
        <strain evidence="2 3">DSM 1361</strain>
    </source>
</reference>
<organism evidence="2 3">
    <name type="scientific">Ruminobacter amylophilus</name>
    <dbReference type="NCBI Taxonomy" id="867"/>
    <lineage>
        <taxon>Bacteria</taxon>
        <taxon>Pseudomonadati</taxon>
        <taxon>Pseudomonadota</taxon>
        <taxon>Gammaproteobacteria</taxon>
        <taxon>Aeromonadales</taxon>
        <taxon>Succinivibrionaceae</taxon>
        <taxon>Ruminobacter</taxon>
    </lineage>
</organism>
<evidence type="ECO:0000313" key="1">
    <source>
        <dbReference type="EMBL" id="SFP36794.1"/>
    </source>
</evidence>